<comment type="similarity">
    <text evidence="1 4">Belongs to the D-isomer specific 2-hydroxyacid dehydrogenase family.</text>
</comment>
<dbReference type="EMBL" id="AP028056">
    <property type="protein sequence ID" value="BEH02026.1"/>
    <property type="molecule type" value="Genomic_DNA"/>
</dbReference>
<dbReference type="Proteomes" id="UP001431656">
    <property type="component" value="Chromosome"/>
</dbReference>
<dbReference type="GO" id="GO:0016616">
    <property type="term" value="F:oxidoreductase activity, acting on the CH-OH group of donors, NAD or NADP as acceptor"/>
    <property type="evidence" value="ECO:0007669"/>
    <property type="project" value="InterPro"/>
</dbReference>
<dbReference type="AlphaFoldDB" id="A0AAN0K6L6"/>
<evidence type="ECO:0000256" key="3">
    <source>
        <dbReference type="ARBA" id="ARBA00023027"/>
    </source>
</evidence>
<accession>A0AAN0K6L6</accession>
<dbReference type="InterPro" id="IPR036291">
    <property type="entry name" value="NAD(P)-bd_dom_sf"/>
</dbReference>
<evidence type="ECO:0000256" key="2">
    <source>
        <dbReference type="ARBA" id="ARBA00023002"/>
    </source>
</evidence>
<dbReference type="InterPro" id="IPR006140">
    <property type="entry name" value="D-isomer_DH_NAD-bd"/>
</dbReference>
<dbReference type="PROSITE" id="PS00670">
    <property type="entry name" value="D_2_HYDROXYACID_DH_2"/>
    <property type="match status" value="1"/>
</dbReference>
<dbReference type="SUPFAM" id="SSF51735">
    <property type="entry name" value="NAD(P)-binding Rossmann-fold domains"/>
    <property type="match status" value="1"/>
</dbReference>
<dbReference type="Gene3D" id="3.40.50.720">
    <property type="entry name" value="NAD(P)-binding Rossmann-like Domain"/>
    <property type="match status" value="2"/>
</dbReference>
<gene>
    <name evidence="7" type="ORF">brsh051_13070</name>
</gene>
<dbReference type="InterPro" id="IPR050418">
    <property type="entry name" value="D-iso_2-hydroxyacid_DH_PdxB"/>
</dbReference>
<evidence type="ECO:0000259" key="6">
    <source>
        <dbReference type="Pfam" id="PF02826"/>
    </source>
</evidence>
<sequence>MDDKTVVLNASLVDYDGKVDYNQIASDVVIYDETPEDKILERVDGFTIVVTKEMKVAGDIIRQFPDSVKMICEAGTGYNNIDLDAARDKGIMVCNIPAYSSERVAHTAILLMLSLASSLQKQIRMLAQGNHDNFHKHLMVDHVEVNAKTLGVIGYGNIARQIIKVAQAMDMKILVATRTARDDVDGIHFTTNNEVFEKSDFISLNCPLNESTRHMINSETLAMMKPSAYLINTARGALIDEKALIQALNDGVIAGAGLDVQEVEPLDDASPLYTMDNVIITPHMGWRGLETRQRLVSMIGDNIRAFASGRPINRVDEVRA</sequence>
<feature type="domain" description="D-isomer specific 2-hydroxyacid dehydrogenase NAD-binding" evidence="6">
    <location>
        <begin position="110"/>
        <end position="285"/>
    </location>
</feature>
<dbReference type="GO" id="GO:0051287">
    <property type="term" value="F:NAD binding"/>
    <property type="evidence" value="ECO:0007669"/>
    <property type="project" value="InterPro"/>
</dbReference>
<evidence type="ECO:0000313" key="7">
    <source>
        <dbReference type="EMBL" id="BEH02026.1"/>
    </source>
</evidence>
<evidence type="ECO:0000256" key="1">
    <source>
        <dbReference type="ARBA" id="ARBA00005854"/>
    </source>
</evidence>
<dbReference type="InterPro" id="IPR029753">
    <property type="entry name" value="D-isomer_DH_CS"/>
</dbReference>
<name>A0AAN0K6L6_9ACTN</name>
<keyword evidence="8" id="KW-1185">Reference proteome</keyword>
<dbReference type="InterPro" id="IPR006139">
    <property type="entry name" value="D-isomer_2_OHA_DH_cat_dom"/>
</dbReference>
<feature type="domain" description="D-isomer specific 2-hydroxyacid dehydrogenase catalytic" evidence="5">
    <location>
        <begin position="27"/>
        <end position="315"/>
    </location>
</feature>
<protein>
    <submittedName>
        <fullName evidence="7">D-2-hydroxyacid dehydrogenase</fullName>
    </submittedName>
</protein>
<dbReference type="PROSITE" id="PS00671">
    <property type="entry name" value="D_2_HYDROXYACID_DH_3"/>
    <property type="match status" value="1"/>
</dbReference>
<keyword evidence="3" id="KW-0520">NAD</keyword>
<dbReference type="SUPFAM" id="SSF52283">
    <property type="entry name" value="Formate/glycerate dehydrogenase catalytic domain-like"/>
    <property type="match status" value="1"/>
</dbReference>
<dbReference type="PANTHER" id="PTHR43761:SF1">
    <property type="entry name" value="D-ISOMER SPECIFIC 2-HYDROXYACID DEHYDROGENASE CATALYTIC DOMAIN-CONTAINING PROTEIN-RELATED"/>
    <property type="match status" value="1"/>
</dbReference>
<dbReference type="PANTHER" id="PTHR43761">
    <property type="entry name" value="D-ISOMER SPECIFIC 2-HYDROXYACID DEHYDROGENASE FAMILY PROTEIN (AFU_ORTHOLOGUE AFUA_1G13630)"/>
    <property type="match status" value="1"/>
</dbReference>
<dbReference type="KEGG" id="broo:brsh051_13070"/>
<keyword evidence="2 4" id="KW-0560">Oxidoreductase</keyword>
<dbReference type="Pfam" id="PF02826">
    <property type="entry name" value="2-Hacid_dh_C"/>
    <property type="match status" value="1"/>
</dbReference>
<dbReference type="Pfam" id="PF00389">
    <property type="entry name" value="2-Hacid_dh"/>
    <property type="match status" value="1"/>
</dbReference>
<evidence type="ECO:0000259" key="5">
    <source>
        <dbReference type="Pfam" id="PF00389"/>
    </source>
</evidence>
<proteinExistence type="inferred from homology"/>
<evidence type="ECO:0000256" key="4">
    <source>
        <dbReference type="RuleBase" id="RU003719"/>
    </source>
</evidence>
<organism evidence="7 8">
    <name type="scientific">Brooklawnia propionicigenes</name>
    <dbReference type="NCBI Taxonomy" id="3041175"/>
    <lineage>
        <taxon>Bacteria</taxon>
        <taxon>Bacillati</taxon>
        <taxon>Actinomycetota</taxon>
        <taxon>Actinomycetes</taxon>
        <taxon>Propionibacteriales</taxon>
        <taxon>Propionibacteriaceae</taxon>
        <taxon>Brooklawnia</taxon>
    </lineage>
</organism>
<reference evidence="7" key="1">
    <citation type="journal article" date="2024" name="Int. J. Syst. Evol. Microbiol.">
        <title>Brooklawnia propionicigenes sp. nov., a facultatively anaerobic, propionate-producing bacterium isolated from a methanogenic reactor treating waste from cattle farms.</title>
        <authorList>
            <person name="Akita Y."/>
            <person name="Ueki A."/>
            <person name="Tonouchi A."/>
            <person name="Sugawara Y."/>
            <person name="Honma S."/>
            <person name="Kaku N."/>
            <person name="Ueki K."/>
        </authorList>
    </citation>
    <scope>NUCLEOTIDE SEQUENCE</scope>
    <source>
        <strain evidence="7">SH051</strain>
    </source>
</reference>
<dbReference type="FunFam" id="3.40.50.720:FF:000203">
    <property type="entry name" value="D-3-phosphoglycerate dehydrogenase (SerA)"/>
    <property type="match status" value="1"/>
</dbReference>
<dbReference type="RefSeq" id="WP_286268332.1">
    <property type="nucleotide sequence ID" value="NZ_AP028056.1"/>
</dbReference>
<evidence type="ECO:0000313" key="8">
    <source>
        <dbReference type="Proteomes" id="UP001431656"/>
    </source>
</evidence>